<dbReference type="InterPro" id="IPR000719">
    <property type="entry name" value="Prot_kinase_dom"/>
</dbReference>
<dbReference type="CDD" id="cd00118">
    <property type="entry name" value="LysM"/>
    <property type="match status" value="1"/>
</dbReference>
<organism evidence="5 6">
    <name type="scientific">Buddleja alternifolia</name>
    <dbReference type="NCBI Taxonomy" id="168488"/>
    <lineage>
        <taxon>Eukaryota</taxon>
        <taxon>Viridiplantae</taxon>
        <taxon>Streptophyta</taxon>
        <taxon>Embryophyta</taxon>
        <taxon>Tracheophyta</taxon>
        <taxon>Spermatophyta</taxon>
        <taxon>Magnoliopsida</taxon>
        <taxon>eudicotyledons</taxon>
        <taxon>Gunneridae</taxon>
        <taxon>Pentapetalae</taxon>
        <taxon>asterids</taxon>
        <taxon>lamiids</taxon>
        <taxon>Lamiales</taxon>
        <taxon>Scrophulariaceae</taxon>
        <taxon>Buddlejeae</taxon>
        <taxon>Buddleja</taxon>
    </lineage>
</organism>
<dbReference type="PROSITE" id="PS51782">
    <property type="entry name" value="LYSM"/>
    <property type="match status" value="1"/>
</dbReference>
<evidence type="ECO:0000256" key="2">
    <source>
        <dbReference type="SAM" id="SignalP"/>
    </source>
</evidence>
<evidence type="ECO:0000256" key="1">
    <source>
        <dbReference type="SAM" id="Phobius"/>
    </source>
</evidence>
<keyword evidence="6" id="KW-1185">Reference proteome</keyword>
<dbReference type="AlphaFoldDB" id="A0AAV6XX98"/>
<dbReference type="EMBL" id="WHWC01000002">
    <property type="protein sequence ID" value="KAG8387651.1"/>
    <property type="molecule type" value="Genomic_DNA"/>
</dbReference>
<keyword evidence="1" id="KW-0472">Membrane</keyword>
<dbReference type="Pfam" id="PF23473">
    <property type="entry name" value="LysM3_LYK4_5"/>
    <property type="match status" value="1"/>
</dbReference>
<dbReference type="Gene3D" id="3.30.200.20">
    <property type="entry name" value="Phosphorylase Kinase, domain 1"/>
    <property type="match status" value="1"/>
</dbReference>
<dbReference type="InterPro" id="IPR011009">
    <property type="entry name" value="Kinase-like_dom_sf"/>
</dbReference>
<dbReference type="Gene3D" id="3.10.350.10">
    <property type="entry name" value="LysM domain"/>
    <property type="match status" value="1"/>
</dbReference>
<dbReference type="PANTHER" id="PTHR45927:SF10">
    <property type="entry name" value="LYSM-DOMAIN RECEPTOR-LIKE KINASE"/>
    <property type="match status" value="1"/>
</dbReference>
<accession>A0AAV6XX98</accession>
<dbReference type="InterPro" id="IPR056563">
    <property type="entry name" value="LysM3_LYK4_5"/>
</dbReference>
<dbReference type="Pfam" id="PF23446">
    <property type="entry name" value="LysM1_NFP_LYK"/>
    <property type="match status" value="1"/>
</dbReference>
<name>A0AAV6XX98_9LAMI</name>
<keyword evidence="2" id="KW-0732">Signal</keyword>
<feature type="signal peptide" evidence="2">
    <location>
        <begin position="1"/>
        <end position="27"/>
    </location>
</feature>
<evidence type="ECO:0000313" key="6">
    <source>
        <dbReference type="Proteomes" id="UP000826271"/>
    </source>
</evidence>
<dbReference type="SUPFAM" id="SSF56112">
    <property type="entry name" value="Protein kinase-like (PK-like)"/>
    <property type="match status" value="1"/>
</dbReference>
<dbReference type="PROSITE" id="PS50011">
    <property type="entry name" value="PROTEIN_KINASE_DOM"/>
    <property type="match status" value="1"/>
</dbReference>
<gene>
    <name evidence="5" type="ORF">BUALT_Bualt02G0043500</name>
</gene>
<reference evidence="5" key="1">
    <citation type="submission" date="2019-10" db="EMBL/GenBank/DDBJ databases">
        <authorList>
            <person name="Zhang R."/>
            <person name="Pan Y."/>
            <person name="Wang J."/>
            <person name="Ma R."/>
            <person name="Yu S."/>
        </authorList>
    </citation>
    <scope>NUCLEOTIDE SEQUENCE</scope>
    <source>
        <strain evidence="5">LA-IB0</strain>
        <tissue evidence="5">Leaf</tissue>
    </source>
</reference>
<evidence type="ECO:0000259" key="3">
    <source>
        <dbReference type="PROSITE" id="PS50011"/>
    </source>
</evidence>
<dbReference type="InterPro" id="IPR018392">
    <property type="entry name" value="LysM"/>
</dbReference>
<feature type="transmembrane region" description="Helical" evidence="1">
    <location>
        <begin position="273"/>
        <end position="296"/>
    </location>
</feature>
<feature type="domain" description="LysM" evidence="4">
    <location>
        <begin position="191"/>
        <end position="235"/>
    </location>
</feature>
<dbReference type="PANTHER" id="PTHR45927">
    <property type="entry name" value="LYSM-DOMAIN RECEPTOR-LIKE KINASE-RELATED"/>
    <property type="match status" value="1"/>
</dbReference>
<dbReference type="InterPro" id="IPR056561">
    <property type="entry name" value="NFP_LYK_LysM1"/>
</dbReference>
<feature type="chain" id="PRO_5043753534" evidence="2">
    <location>
        <begin position="28"/>
        <end position="626"/>
    </location>
</feature>
<dbReference type="GO" id="GO:0004672">
    <property type="term" value="F:protein kinase activity"/>
    <property type="evidence" value="ECO:0007669"/>
    <property type="project" value="InterPro"/>
</dbReference>
<evidence type="ECO:0000313" key="5">
    <source>
        <dbReference type="EMBL" id="KAG8387651.1"/>
    </source>
</evidence>
<feature type="domain" description="Protein kinase" evidence="3">
    <location>
        <begin position="342"/>
        <end position="626"/>
    </location>
</feature>
<dbReference type="Gene3D" id="1.10.510.10">
    <property type="entry name" value="Transferase(Phosphotransferase) domain 1"/>
    <property type="match status" value="1"/>
</dbReference>
<dbReference type="Pfam" id="PF23472">
    <property type="entry name" value="LysM2_CERK1_LYK3_4_5"/>
    <property type="match status" value="1"/>
</dbReference>
<dbReference type="InterPro" id="IPR001245">
    <property type="entry name" value="Ser-Thr/Tyr_kinase_cat_dom"/>
</dbReference>
<dbReference type="InterPro" id="IPR056562">
    <property type="entry name" value="LysM2_CERK1_LYK3_4_5"/>
</dbReference>
<proteinExistence type="predicted"/>
<dbReference type="GO" id="GO:0005886">
    <property type="term" value="C:plasma membrane"/>
    <property type="evidence" value="ECO:0007669"/>
    <property type="project" value="UniProtKB-ARBA"/>
</dbReference>
<sequence>MTVILHFLLMMTYQWFLISLFFSLSYSQQQYYDQTLCSSDKNYPGTRYTCNPSSNPCRTFVVYRANNRFATISSISNLFKISPARLLSINNLSNSGQILEPGREVLVPIICSCAGQFSQANSTYTVTESVTLLEAACGVFQGLVKSITLFEENRHLSDENALLPGSTVLVPLKCSCPDNNLTSNASVKYLVTYPFIKGDDTGKLSEKFNVSVEEIWRANGLDPTPTVYPHTTVLVPLKDKPFVNFDSSYSDPPTQFLPTMPLEKKTTNVMKKLFIVGLVLGFFLIVALLVAIGLYIKALKKFKAEKFRFSTHRISSMNSCSTPLSSPFSGSNNSCLSPDLLIGIKYSLCNYTMGEIKNATKNFCENSRISNCVYKGCLIDNSEVMIKRLRSEGTRGIIDVHSKINHVNIVKLNGVCYDEDDFTSSCLVFEFPSNGSLRDCLLGSSSALHWHRRTQIAFDMATGLHYLHYCVIPPYFHLSLSSKSIFLTSTWRAKIAVSGNGDGTEKVVTIKGSGPGGWIAPEHNVHGSVTEKVDIFAFGVVLLELISGKEGVDGKLLSESIKFSGGGANEGGCFDQLRNFMDPCLKGDYPLAEALCLAVLAGSCVEDDPLHRPSMDDVLKIIARMV</sequence>
<keyword evidence="1" id="KW-0812">Transmembrane</keyword>
<comment type="caution">
    <text evidence="5">The sequence shown here is derived from an EMBL/GenBank/DDBJ whole genome shotgun (WGS) entry which is preliminary data.</text>
</comment>
<evidence type="ECO:0000259" key="4">
    <source>
        <dbReference type="PROSITE" id="PS51782"/>
    </source>
</evidence>
<dbReference type="GO" id="GO:0005524">
    <property type="term" value="F:ATP binding"/>
    <property type="evidence" value="ECO:0007669"/>
    <property type="project" value="InterPro"/>
</dbReference>
<protein>
    <submittedName>
        <fullName evidence="5">Uncharacterized protein</fullName>
    </submittedName>
</protein>
<keyword evidence="1" id="KW-1133">Transmembrane helix</keyword>
<dbReference type="InterPro" id="IPR036779">
    <property type="entry name" value="LysM_dom_sf"/>
</dbReference>
<dbReference type="Proteomes" id="UP000826271">
    <property type="component" value="Unassembled WGS sequence"/>
</dbReference>
<dbReference type="InterPro" id="IPR052611">
    <property type="entry name" value="Plant_RLK_LysM"/>
</dbReference>
<dbReference type="Pfam" id="PF07714">
    <property type="entry name" value="PK_Tyr_Ser-Thr"/>
    <property type="match status" value="1"/>
</dbReference>